<proteinExistence type="predicted"/>
<evidence type="ECO:0000313" key="2">
    <source>
        <dbReference type="Proteomes" id="UP000532440"/>
    </source>
</evidence>
<sequence>MIEILKCLKKHGERLDAEIAEETGMSLAVVREGAAGLAASGALIACAVSRFDAGKQTDSWLYRASGFIPRAAPGRRAKPKA</sequence>
<reference evidence="1 2" key="1">
    <citation type="submission" date="2020-08" db="EMBL/GenBank/DDBJ databases">
        <title>Genomic Encyclopedia of Type Strains, Phase IV (KMG-IV): sequencing the most valuable type-strain genomes for metagenomic binning, comparative biology and taxonomic classification.</title>
        <authorList>
            <person name="Goeker M."/>
        </authorList>
    </citation>
    <scope>NUCLEOTIDE SEQUENCE [LARGE SCALE GENOMIC DNA]</scope>
    <source>
        <strain evidence="1 2">DSM 29781</strain>
    </source>
</reference>
<dbReference type="AlphaFoldDB" id="A0A7W8M7W9"/>
<dbReference type="Proteomes" id="UP000532440">
    <property type="component" value="Unassembled WGS sequence"/>
</dbReference>
<name>A0A7W8M7W9_9BURK</name>
<keyword evidence="2" id="KW-1185">Reference proteome</keyword>
<dbReference type="InterPro" id="IPR036390">
    <property type="entry name" value="WH_DNA-bd_sf"/>
</dbReference>
<evidence type="ECO:0000313" key="1">
    <source>
        <dbReference type="EMBL" id="MBB5271213.1"/>
    </source>
</evidence>
<dbReference type="SUPFAM" id="SSF46785">
    <property type="entry name" value="Winged helix' DNA-binding domain"/>
    <property type="match status" value="1"/>
</dbReference>
<gene>
    <name evidence="1" type="ORF">HNQ70_001217</name>
</gene>
<protein>
    <submittedName>
        <fullName evidence="1">Transcription initiation factor IIE alpha subunit</fullName>
    </submittedName>
</protein>
<accession>A0A7W8M7W9</accession>
<organism evidence="1 2">
    <name type="scientific">Quisquiliibacterium transsilvanicum</name>
    <dbReference type="NCBI Taxonomy" id="1549638"/>
    <lineage>
        <taxon>Bacteria</taxon>
        <taxon>Pseudomonadati</taxon>
        <taxon>Pseudomonadota</taxon>
        <taxon>Betaproteobacteria</taxon>
        <taxon>Burkholderiales</taxon>
        <taxon>Burkholderiaceae</taxon>
        <taxon>Quisquiliibacterium</taxon>
    </lineage>
</organism>
<dbReference type="EMBL" id="JACHGB010000002">
    <property type="protein sequence ID" value="MBB5271213.1"/>
    <property type="molecule type" value="Genomic_DNA"/>
</dbReference>
<dbReference type="RefSeq" id="WP_183965273.1">
    <property type="nucleotide sequence ID" value="NZ_BAABEW010000017.1"/>
</dbReference>
<comment type="caution">
    <text evidence="1">The sequence shown here is derived from an EMBL/GenBank/DDBJ whole genome shotgun (WGS) entry which is preliminary data.</text>
</comment>